<dbReference type="Proteomes" id="UP000094527">
    <property type="component" value="Unassembled WGS sequence"/>
</dbReference>
<dbReference type="InterPro" id="IPR050561">
    <property type="entry name" value="PTP"/>
</dbReference>
<organism evidence="3 4">
    <name type="scientific">Orchesella cincta</name>
    <name type="common">Springtail</name>
    <name type="synonym">Podura cincta</name>
    <dbReference type="NCBI Taxonomy" id="48709"/>
    <lineage>
        <taxon>Eukaryota</taxon>
        <taxon>Metazoa</taxon>
        <taxon>Ecdysozoa</taxon>
        <taxon>Arthropoda</taxon>
        <taxon>Hexapoda</taxon>
        <taxon>Collembola</taxon>
        <taxon>Entomobryomorpha</taxon>
        <taxon>Entomobryoidea</taxon>
        <taxon>Orchesellidae</taxon>
        <taxon>Orchesellinae</taxon>
        <taxon>Orchesella</taxon>
    </lineage>
</organism>
<accession>A0A1D2NAR1</accession>
<comment type="caution">
    <text evidence="3">The sequence shown here is derived from an EMBL/GenBank/DDBJ whole genome shotgun (WGS) entry which is preliminary data.</text>
</comment>
<dbReference type="OrthoDB" id="19045at2759"/>
<dbReference type="FunFam" id="3.90.190.10:FF:000157">
    <property type="entry name" value="Protein-tyrosine phosphatase"/>
    <property type="match status" value="1"/>
</dbReference>
<dbReference type="Gene3D" id="3.90.190.10">
    <property type="entry name" value="Protein tyrosine phosphatase superfamily"/>
    <property type="match status" value="1"/>
</dbReference>
<dbReference type="SMART" id="SM00404">
    <property type="entry name" value="PTPc_motif"/>
    <property type="match status" value="1"/>
</dbReference>
<name>A0A1D2NAR1_ORCCI</name>
<keyword evidence="1" id="KW-0378">Hydrolase</keyword>
<dbReference type="InterPro" id="IPR029021">
    <property type="entry name" value="Prot-tyrosine_phosphatase-like"/>
</dbReference>
<dbReference type="InterPro" id="IPR020422">
    <property type="entry name" value="TYR_PHOSPHATASE_DUAL_dom"/>
</dbReference>
<gene>
    <name evidence="3" type="ORF">Ocin01_04333</name>
</gene>
<dbReference type="SUPFAM" id="SSF52799">
    <property type="entry name" value="(Phosphotyrosine protein) phosphatases II"/>
    <property type="match status" value="1"/>
</dbReference>
<sequence length="203" mass="23793">MDVPDTYIEFLEANPAQRLPEWAIKKRSFLSPYLEKAGPIRAPWSFQWVIKRKLALMAWPQYPEHLRFLLKIGIRRLVCLTPESRPPIHMFTEFYYLEIPVEELTAPTMEQIHLFMCFCDQAKQFDEPVGVHDRVGRGRSGVFAACYLVRYCGLTAEMAIMQLRKTRPGAIDTKAQEKAVHDYYEELCRCPPDNACWQPEKYM</sequence>
<dbReference type="AlphaFoldDB" id="A0A1D2NAR1"/>
<dbReference type="InterPro" id="IPR057023">
    <property type="entry name" value="PTP-SAK"/>
</dbReference>
<dbReference type="SMART" id="SM00195">
    <property type="entry name" value="DSPc"/>
    <property type="match status" value="1"/>
</dbReference>
<feature type="domain" description="Tyrosine specific protein phosphatases" evidence="2">
    <location>
        <begin position="128"/>
        <end position="178"/>
    </location>
</feature>
<keyword evidence="4" id="KW-1185">Reference proteome</keyword>
<protein>
    <submittedName>
        <fullName evidence="3">Dual specificity protein phosphatase 23</fullName>
    </submittedName>
</protein>
<proteinExistence type="predicted"/>
<dbReference type="GO" id="GO:0016791">
    <property type="term" value="F:phosphatase activity"/>
    <property type="evidence" value="ECO:0007669"/>
    <property type="project" value="UniProtKB-ARBA"/>
</dbReference>
<dbReference type="InterPro" id="IPR000387">
    <property type="entry name" value="Tyr_Pase_dom"/>
</dbReference>
<evidence type="ECO:0000313" key="4">
    <source>
        <dbReference type="Proteomes" id="UP000094527"/>
    </source>
</evidence>
<dbReference type="PANTHER" id="PTHR23339">
    <property type="entry name" value="TYROSINE SPECIFIC PROTEIN PHOSPHATASE AND DUAL SPECIFICITY PROTEIN PHOSPHATASE"/>
    <property type="match status" value="1"/>
</dbReference>
<evidence type="ECO:0000256" key="1">
    <source>
        <dbReference type="ARBA" id="ARBA00022801"/>
    </source>
</evidence>
<dbReference type="Pfam" id="PF22784">
    <property type="entry name" value="PTP-SAK"/>
    <property type="match status" value="1"/>
</dbReference>
<dbReference type="PROSITE" id="PS50056">
    <property type="entry name" value="TYR_PHOSPHATASE_2"/>
    <property type="match status" value="1"/>
</dbReference>
<evidence type="ECO:0000313" key="3">
    <source>
        <dbReference type="EMBL" id="ODN02342.1"/>
    </source>
</evidence>
<dbReference type="EMBL" id="LJIJ01000115">
    <property type="protein sequence ID" value="ODN02342.1"/>
    <property type="molecule type" value="Genomic_DNA"/>
</dbReference>
<dbReference type="InterPro" id="IPR003595">
    <property type="entry name" value="Tyr_Pase_cat"/>
</dbReference>
<evidence type="ECO:0000259" key="2">
    <source>
        <dbReference type="PROSITE" id="PS50056"/>
    </source>
</evidence>
<dbReference type="OMA" id="PAHYQYL"/>
<reference evidence="3 4" key="1">
    <citation type="journal article" date="2016" name="Genome Biol. Evol.">
        <title>Gene Family Evolution Reflects Adaptation to Soil Environmental Stressors in the Genome of the Collembolan Orchesella cincta.</title>
        <authorList>
            <person name="Faddeeva-Vakhrusheva A."/>
            <person name="Derks M.F."/>
            <person name="Anvar S.Y."/>
            <person name="Agamennone V."/>
            <person name="Suring W."/>
            <person name="Smit S."/>
            <person name="van Straalen N.M."/>
            <person name="Roelofs D."/>
        </authorList>
    </citation>
    <scope>NUCLEOTIDE SEQUENCE [LARGE SCALE GENOMIC DNA]</scope>
    <source>
        <tissue evidence="3">Mixed pool</tissue>
    </source>
</reference>
<dbReference type="STRING" id="48709.A0A1D2NAR1"/>